<protein>
    <recommendedName>
        <fullName evidence="4">DUF4134 domain-containing protein</fullName>
    </recommendedName>
</protein>
<dbReference type="RefSeq" id="WP_382316733.1">
    <property type="nucleotide sequence ID" value="NZ_JBHUFD010000018.1"/>
</dbReference>
<evidence type="ECO:0000256" key="1">
    <source>
        <dbReference type="SAM" id="Phobius"/>
    </source>
</evidence>
<proteinExistence type="predicted"/>
<feature type="transmembrane region" description="Helical" evidence="1">
    <location>
        <begin position="53"/>
        <end position="81"/>
    </location>
</feature>
<keyword evidence="1" id="KW-0472">Membrane</keyword>
<comment type="caution">
    <text evidence="2">The sequence shown here is derived from an EMBL/GenBank/DDBJ whole genome shotgun (WGS) entry which is preliminary data.</text>
</comment>
<dbReference type="EMBL" id="JBHUFD010000018">
    <property type="protein sequence ID" value="MFD1874701.1"/>
    <property type="molecule type" value="Genomic_DNA"/>
</dbReference>
<name>A0ABW4QZB3_9BACT</name>
<organism evidence="2 3">
    <name type="scientific">Hymenobacter bucti</name>
    <dbReference type="NCBI Taxonomy" id="1844114"/>
    <lineage>
        <taxon>Bacteria</taxon>
        <taxon>Pseudomonadati</taxon>
        <taxon>Bacteroidota</taxon>
        <taxon>Cytophagia</taxon>
        <taxon>Cytophagales</taxon>
        <taxon>Hymenobacteraceae</taxon>
        <taxon>Hymenobacter</taxon>
    </lineage>
</organism>
<keyword evidence="1" id="KW-0812">Transmembrane</keyword>
<gene>
    <name evidence="2" type="ORF">ACFSDX_19850</name>
</gene>
<keyword evidence="1" id="KW-1133">Transmembrane helix</keyword>
<dbReference type="Proteomes" id="UP001597197">
    <property type="component" value="Unassembled WGS sequence"/>
</dbReference>
<feature type="transmembrane region" description="Helical" evidence="1">
    <location>
        <begin position="20"/>
        <end position="41"/>
    </location>
</feature>
<accession>A0ABW4QZB3</accession>
<keyword evidence="3" id="KW-1185">Reference proteome</keyword>
<evidence type="ECO:0000313" key="2">
    <source>
        <dbReference type="EMBL" id="MFD1874701.1"/>
    </source>
</evidence>
<evidence type="ECO:0008006" key="4">
    <source>
        <dbReference type="Google" id="ProtNLM"/>
    </source>
</evidence>
<evidence type="ECO:0000313" key="3">
    <source>
        <dbReference type="Proteomes" id="UP001597197"/>
    </source>
</evidence>
<reference evidence="3" key="1">
    <citation type="journal article" date="2019" name="Int. J. Syst. Evol. Microbiol.">
        <title>The Global Catalogue of Microorganisms (GCM) 10K type strain sequencing project: providing services to taxonomists for standard genome sequencing and annotation.</title>
        <authorList>
            <consortium name="The Broad Institute Genomics Platform"/>
            <consortium name="The Broad Institute Genome Sequencing Center for Infectious Disease"/>
            <person name="Wu L."/>
            <person name="Ma J."/>
        </authorList>
    </citation>
    <scope>NUCLEOTIDE SEQUENCE [LARGE SCALE GENOMIC DNA]</scope>
    <source>
        <strain evidence="3">CGMCC 1.15795</strain>
    </source>
</reference>
<sequence>MAYYSVLLFNANTYNPFFTGLGLLLAAVAIGLGYGAVKLLGSVGADTNTGGKAFNFAAGIALVGGAAIVLGLAALCATWVAG</sequence>